<dbReference type="InterPro" id="IPR001173">
    <property type="entry name" value="Glyco_trans_2-like"/>
</dbReference>
<evidence type="ECO:0000256" key="7">
    <source>
        <dbReference type="ARBA" id="ARBA00023136"/>
    </source>
</evidence>
<evidence type="ECO:0000313" key="10">
    <source>
        <dbReference type="EMBL" id="QDT39530.1"/>
    </source>
</evidence>
<sequence length="329" mass="35841">MDVSIVIPLYNEVENVEPLYEAVEAVISKLDRSSEVVLVDDGSLDGTGNAIKSLAAKDRRFKVVSFRGNFGQTAAMEAGLHAATGDVVVTLDGDLQNDPGDIPMMLTKLDEGFDLVHGWRKDRQDALLHRKVPSWIANGLISWVTKVPVHDLGCTLKAMRREVAQELNLVGEMHRFIPILAAQRGARCAEVVTRHHPRTRGVSKYGMGRVFRVLLDLMTVHYLTKYLASPMKLFGMAGFCCAGVAAISGTTTVAMKLGSGIDMTGNPMLLLTALSIMAGVQFFAIGLLGELITRIYFQSRGVPPYAVREKINFDSPDEESHDVGLKAAA</sequence>
<keyword evidence="1" id="KW-1003">Cell membrane</keyword>
<keyword evidence="5" id="KW-0448">Lipopolysaccharide biosynthesis</keyword>
<dbReference type="PANTHER" id="PTHR48090">
    <property type="entry name" value="UNDECAPRENYL-PHOSPHATE 4-DEOXY-4-FORMAMIDO-L-ARABINOSE TRANSFERASE-RELATED"/>
    <property type="match status" value="1"/>
</dbReference>
<dbReference type="CDD" id="cd04187">
    <property type="entry name" value="DPM1_like_bac"/>
    <property type="match status" value="1"/>
</dbReference>
<feature type="transmembrane region" description="Helical" evidence="8">
    <location>
        <begin position="267"/>
        <end position="288"/>
    </location>
</feature>
<dbReference type="GO" id="GO:0099621">
    <property type="term" value="F:undecaprenyl-phosphate 4-deoxy-4-formamido-L-arabinose transferase activity"/>
    <property type="evidence" value="ECO:0007669"/>
    <property type="project" value="UniProtKB-EC"/>
</dbReference>
<keyword evidence="11" id="KW-1185">Reference proteome</keyword>
<gene>
    <name evidence="10" type="primary">arnC_3</name>
    <name evidence="10" type="ORF">Pan189_39380</name>
</gene>
<evidence type="ECO:0000256" key="4">
    <source>
        <dbReference type="ARBA" id="ARBA00022692"/>
    </source>
</evidence>
<accession>A0A517R6M4</accession>
<dbReference type="GO" id="GO:0005886">
    <property type="term" value="C:plasma membrane"/>
    <property type="evidence" value="ECO:0007669"/>
    <property type="project" value="TreeGrafter"/>
</dbReference>
<dbReference type="EMBL" id="CP036268">
    <property type="protein sequence ID" value="QDT39530.1"/>
    <property type="molecule type" value="Genomic_DNA"/>
</dbReference>
<name>A0A517R6M4_9PLAN</name>
<keyword evidence="6 8" id="KW-1133">Transmembrane helix</keyword>
<dbReference type="SUPFAM" id="SSF53448">
    <property type="entry name" value="Nucleotide-diphospho-sugar transferases"/>
    <property type="match status" value="1"/>
</dbReference>
<reference evidence="10 11" key="1">
    <citation type="submission" date="2019-02" db="EMBL/GenBank/DDBJ databases">
        <title>Deep-cultivation of Planctomycetes and their phenomic and genomic characterization uncovers novel biology.</title>
        <authorList>
            <person name="Wiegand S."/>
            <person name="Jogler M."/>
            <person name="Boedeker C."/>
            <person name="Pinto D."/>
            <person name="Vollmers J."/>
            <person name="Rivas-Marin E."/>
            <person name="Kohn T."/>
            <person name="Peeters S.H."/>
            <person name="Heuer A."/>
            <person name="Rast P."/>
            <person name="Oberbeckmann S."/>
            <person name="Bunk B."/>
            <person name="Jeske O."/>
            <person name="Meyerdierks A."/>
            <person name="Storesund J.E."/>
            <person name="Kallscheuer N."/>
            <person name="Luecker S."/>
            <person name="Lage O.M."/>
            <person name="Pohl T."/>
            <person name="Merkel B.J."/>
            <person name="Hornburger P."/>
            <person name="Mueller R.-W."/>
            <person name="Bruemmer F."/>
            <person name="Labrenz M."/>
            <person name="Spormann A.M."/>
            <person name="Op den Camp H."/>
            <person name="Overmann J."/>
            <person name="Amann R."/>
            <person name="Jetten M.S.M."/>
            <person name="Mascher T."/>
            <person name="Medema M.H."/>
            <person name="Devos D.P."/>
            <person name="Kaster A.-K."/>
            <person name="Ovreas L."/>
            <person name="Rohde M."/>
            <person name="Galperin M.Y."/>
            <person name="Jogler C."/>
        </authorList>
    </citation>
    <scope>NUCLEOTIDE SEQUENCE [LARGE SCALE GENOMIC DNA]</scope>
    <source>
        <strain evidence="10 11">Pan189</strain>
    </source>
</reference>
<keyword evidence="2 10" id="KW-0328">Glycosyltransferase</keyword>
<evidence type="ECO:0000256" key="8">
    <source>
        <dbReference type="SAM" id="Phobius"/>
    </source>
</evidence>
<proteinExistence type="predicted"/>
<dbReference type="Proteomes" id="UP000317318">
    <property type="component" value="Chromosome"/>
</dbReference>
<evidence type="ECO:0000256" key="2">
    <source>
        <dbReference type="ARBA" id="ARBA00022676"/>
    </source>
</evidence>
<evidence type="ECO:0000256" key="1">
    <source>
        <dbReference type="ARBA" id="ARBA00022475"/>
    </source>
</evidence>
<dbReference type="AlphaFoldDB" id="A0A517R6M4"/>
<protein>
    <submittedName>
        <fullName evidence="10">Undecaprenyl-phosphate 4-deoxy-4-formamido-L-arabinose transferase</fullName>
        <ecNumber evidence="10">2.4.2.53</ecNumber>
    </submittedName>
</protein>
<dbReference type="RefSeq" id="WP_145365663.1">
    <property type="nucleotide sequence ID" value="NZ_CP036268.1"/>
</dbReference>
<evidence type="ECO:0000259" key="9">
    <source>
        <dbReference type="Pfam" id="PF00535"/>
    </source>
</evidence>
<dbReference type="EC" id="2.4.2.53" evidence="10"/>
<keyword evidence="7 8" id="KW-0472">Membrane</keyword>
<dbReference type="OrthoDB" id="9807778at2"/>
<dbReference type="GO" id="GO:0009103">
    <property type="term" value="P:lipopolysaccharide biosynthetic process"/>
    <property type="evidence" value="ECO:0007669"/>
    <property type="project" value="UniProtKB-KW"/>
</dbReference>
<feature type="transmembrane region" description="Helical" evidence="8">
    <location>
        <begin position="233"/>
        <end position="255"/>
    </location>
</feature>
<dbReference type="PANTHER" id="PTHR48090:SF3">
    <property type="entry name" value="UNDECAPRENYL-PHOSPHATE 4-DEOXY-4-FORMAMIDO-L-ARABINOSE TRANSFERASE"/>
    <property type="match status" value="1"/>
</dbReference>
<organism evidence="10 11">
    <name type="scientific">Stratiformator vulcanicus</name>
    <dbReference type="NCBI Taxonomy" id="2527980"/>
    <lineage>
        <taxon>Bacteria</taxon>
        <taxon>Pseudomonadati</taxon>
        <taxon>Planctomycetota</taxon>
        <taxon>Planctomycetia</taxon>
        <taxon>Planctomycetales</taxon>
        <taxon>Planctomycetaceae</taxon>
        <taxon>Stratiformator</taxon>
    </lineage>
</organism>
<feature type="domain" description="Glycosyltransferase 2-like" evidence="9">
    <location>
        <begin position="4"/>
        <end position="166"/>
    </location>
</feature>
<dbReference type="Pfam" id="PF00535">
    <property type="entry name" value="Glycos_transf_2"/>
    <property type="match status" value="1"/>
</dbReference>
<evidence type="ECO:0000313" key="11">
    <source>
        <dbReference type="Proteomes" id="UP000317318"/>
    </source>
</evidence>
<keyword evidence="4 8" id="KW-0812">Transmembrane</keyword>
<evidence type="ECO:0000256" key="5">
    <source>
        <dbReference type="ARBA" id="ARBA00022985"/>
    </source>
</evidence>
<dbReference type="InterPro" id="IPR029044">
    <property type="entry name" value="Nucleotide-diphossugar_trans"/>
</dbReference>
<evidence type="ECO:0000256" key="6">
    <source>
        <dbReference type="ARBA" id="ARBA00022989"/>
    </source>
</evidence>
<dbReference type="KEGG" id="svp:Pan189_39380"/>
<dbReference type="InterPro" id="IPR050256">
    <property type="entry name" value="Glycosyltransferase_2"/>
</dbReference>
<evidence type="ECO:0000256" key="3">
    <source>
        <dbReference type="ARBA" id="ARBA00022679"/>
    </source>
</evidence>
<keyword evidence="3 10" id="KW-0808">Transferase</keyword>
<dbReference type="Gene3D" id="3.90.550.10">
    <property type="entry name" value="Spore Coat Polysaccharide Biosynthesis Protein SpsA, Chain A"/>
    <property type="match status" value="1"/>
</dbReference>